<dbReference type="GO" id="GO:0005975">
    <property type="term" value="P:carbohydrate metabolic process"/>
    <property type="evidence" value="ECO:0007669"/>
    <property type="project" value="UniProtKB-ARBA"/>
</dbReference>
<comment type="caution">
    <text evidence="2">The sequence shown here is derived from an EMBL/GenBank/DDBJ whole genome shotgun (WGS) entry which is preliminary data.</text>
</comment>
<dbReference type="EMBL" id="RBCJ01000002">
    <property type="protein sequence ID" value="RKN80760.1"/>
    <property type="molecule type" value="Genomic_DNA"/>
</dbReference>
<dbReference type="RefSeq" id="WP_120710917.1">
    <property type="nucleotide sequence ID" value="NZ_RBCJ01000002.1"/>
</dbReference>
<dbReference type="SUPFAM" id="SSF55545">
    <property type="entry name" value="beta-N-acetylhexosaminidase-like domain"/>
    <property type="match status" value="1"/>
</dbReference>
<evidence type="ECO:0000313" key="2">
    <source>
        <dbReference type="EMBL" id="RKN80760.1"/>
    </source>
</evidence>
<evidence type="ECO:0000256" key="1">
    <source>
        <dbReference type="ARBA" id="ARBA00022801"/>
    </source>
</evidence>
<gene>
    <name evidence="2" type="ORF">D7Z94_07265</name>
</gene>
<dbReference type="GO" id="GO:0016787">
    <property type="term" value="F:hydrolase activity"/>
    <property type="evidence" value="ECO:0007669"/>
    <property type="project" value="UniProtKB-KW"/>
</dbReference>
<keyword evidence="3" id="KW-1185">Reference proteome</keyword>
<protein>
    <recommendedName>
        <fullName evidence="4">Alpha glucuronidase N-terminal domain-containing protein</fullName>
    </recommendedName>
</protein>
<dbReference type="Gene3D" id="3.30.379.10">
    <property type="entry name" value="Chitobiase/beta-hexosaminidase domain 2-like"/>
    <property type="match status" value="1"/>
</dbReference>
<reference evidence="2 3" key="1">
    <citation type="submission" date="2018-10" db="EMBL/GenBank/DDBJ databases">
        <title>Ulvibacterium marinum gen. nov., sp. nov., a novel marine bacterium of the family Flavobacteriaceae, isolated from a culture of the green alga Ulva prolifera.</title>
        <authorList>
            <person name="Zhang Z."/>
        </authorList>
    </citation>
    <scope>NUCLEOTIDE SEQUENCE [LARGE SCALE GENOMIC DNA]</scope>
    <source>
        <strain evidence="2 3">CCMM003</strain>
    </source>
</reference>
<dbReference type="Proteomes" id="UP000276603">
    <property type="component" value="Unassembled WGS sequence"/>
</dbReference>
<dbReference type="OrthoDB" id="7167803at2"/>
<evidence type="ECO:0000313" key="3">
    <source>
        <dbReference type="Proteomes" id="UP000276603"/>
    </source>
</evidence>
<organism evidence="2 3">
    <name type="scientific">Ulvibacterium marinum</name>
    <dbReference type="NCBI Taxonomy" id="2419782"/>
    <lineage>
        <taxon>Bacteria</taxon>
        <taxon>Pseudomonadati</taxon>
        <taxon>Bacteroidota</taxon>
        <taxon>Flavobacteriia</taxon>
        <taxon>Flavobacteriales</taxon>
        <taxon>Flavobacteriaceae</taxon>
        <taxon>Ulvibacterium</taxon>
    </lineage>
</organism>
<proteinExistence type="predicted"/>
<dbReference type="InterPro" id="IPR029018">
    <property type="entry name" value="Hex-like_dom2"/>
</dbReference>
<name>A0A3B0C710_9FLAO</name>
<evidence type="ECO:0008006" key="4">
    <source>
        <dbReference type="Google" id="ProtNLM"/>
    </source>
</evidence>
<accession>A0A3B0C710</accession>
<keyword evidence="1" id="KW-0378">Hydrolase</keyword>
<sequence length="818" mass="93184">MRAIRVPFIVIWFLLSGGLYLKAQTNDFSKSEIACLSCKGKLAQRAVLVLQEEIALKSNISLPIAKKWSTNSRPKILVGIEGELKKLPKSLLEPLTKMDAIGPEGYKLLNLPKLRTVLVIGHDERGTLYGVGKLLRKAILSPGSVLIPEQLKLASTPKNPIRGHQLGYRPKTNAYDAFSVAQFDRYIRDLVIFGANSIEIVPPRTDDDFSSVHMEMPAIEMIAEQSRICDSYGVDVWMWYPNMGMDYTHSDSLQVEIDERHRVFKQVKRLDALFVPGGDPGDLTPDNLFRWLDKVASVLHKYHPKAKVWVSPQVFRPTKKWYDAFYAHINQGYDWFGGIVFGPWIKTPIQEIRERIHPDIPIRRYPDITHSLSSQYPVPKWDLAYAITLGRECINPRPYDQKFIHNALDEYAQGSISYSEGTNDDVNKIVWSDQDWNPETPVIETLRDYARYFIGPDYTEGVAQGLLALENNLDGPLLGNHLVLRTLHQWQALEKKAPKEVLANFRFQMGLLRAYFDAYQYRRLLYETELEQRARDILTSAKTLGSQTAIGTALKTLARAVETPIMPQWKARCLQLADNLFTSIGAQLTIEQHGAMPGRGNFIDTIDEPLNDVLWFADQLMAIKNLPNESERRKAIQTMLQRTDPGPGGFYDNLGSPQSWKRVTKGKDRRYDPGNLASPRVAFGVGLSGEEWVHEVSAKGFDGRYTPLAWTNQISTLYDNPLEMTYEDLDSNESYSVRVAYTGRFPSRVKMTIDNVLVHDFIKTGMQPIYEFKIPETCLEDGKIHITWTCGEGERGTQVSEIWILKNDIPKTTYFEKE</sequence>
<dbReference type="AlphaFoldDB" id="A0A3B0C710"/>